<evidence type="ECO:0000313" key="3">
    <source>
        <dbReference type="Proteomes" id="UP000321436"/>
    </source>
</evidence>
<dbReference type="PANTHER" id="PTHR30383">
    <property type="entry name" value="THIOESTERASE 1/PROTEASE 1/LYSOPHOSPHOLIPASE L1"/>
    <property type="match status" value="1"/>
</dbReference>
<dbReference type="Pfam" id="PF13472">
    <property type="entry name" value="Lipase_GDSL_2"/>
    <property type="match status" value="1"/>
</dbReference>
<protein>
    <recommendedName>
        <fullName evidence="1">SGNH hydrolase-type esterase domain-containing protein</fullName>
    </recommendedName>
</protein>
<reference evidence="2 3" key="1">
    <citation type="submission" date="2019-07" db="EMBL/GenBank/DDBJ databases">
        <title>Whole genome shotgun sequence of Chitinophaga cymbidii NBRC 109752.</title>
        <authorList>
            <person name="Hosoyama A."/>
            <person name="Uohara A."/>
            <person name="Ohji S."/>
            <person name="Ichikawa N."/>
        </authorList>
    </citation>
    <scope>NUCLEOTIDE SEQUENCE [LARGE SCALE GENOMIC DNA]</scope>
    <source>
        <strain evidence="2 3">NBRC 109752</strain>
    </source>
</reference>
<dbReference type="SUPFAM" id="SSF52266">
    <property type="entry name" value="SGNH hydrolase"/>
    <property type="match status" value="1"/>
</dbReference>
<accession>A0A512RFX0</accession>
<proteinExistence type="predicted"/>
<name>A0A512RFX0_9BACT</name>
<dbReference type="InterPro" id="IPR036514">
    <property type="entry name" value="SGNH_hydro_sf"/>
</dbReference>
<dbReference type="InterPro" id="IPR013830">
    <property type="entry name" value="SGNH_hydro"/>
</dbReference>
<comment type="caution">
    <text evidence="2">The sequence shown here is derived from an EMBL/GenBank/DDBJ whole genome shotgun (WGS) entry which is preliminary data.</text>
</comment>
<dbReference type="GO" id="GO:0016788">
    <property type="term" value="F:hydrolase activity, acting on ester bonds"/>
    <property type="evidence" value="ECO:0007669"/>
    <property type="project" value="UniProtKB-ARBA"/>
</dbReference>
<evidence type="ECO:0000259" key="1">
    <source>
        <dbReference type="Pfam" id="PF13472"/>
    </source>
</evidence>
<dbReference type="Proteomes" id="UP000321436">
    <property type="component" value="Unassembled WGS sequence"/>
</dbReference>
<dbReference type="PANTHER" id="PTHR30383:SF29">
    <property type="entry name" value="SGNH HYDROLASE-TYPE ESTERASE DOMAIN-CONTAINING PROTEIN"/>
    <property type="match status" value="1"/>
</dbReference>
<dbReference type="AlphaFoldDB" id="A0A512RFX0"/>
<dbReference type="RefSeq" id="WP_186830892.1">
    <property type="nucleotide sequence ID" value="NZ_BKAU01000001.1"/>
</dbReference>
<evidence type="ECO:0000313" key="2">
    <source>
        <dbReference type="EMBL" id="GEP94600.1"/>
    </source>
</evidence>
<keyword evidence="3" id="KW-1185">Reference proteome</keyword>
<dbReference type="EMBL" id="BKAU01000001">
    <property type="protein sequence ID" value="GEP94600.1"/>
    <property type="molecule type" value="Genomic_DNA"/>
</dbReference>
<dbReference type="Gene3D" id="3.40.50.1110">
    <property type="entry name" value="SGNH hydrolase"/>
    <property type="match status" value="1"/>
</dbReference>
<dbReference type="InterPro" id="IPR051532">
    <property type="entry name" value="Ester_Hydrolysis_Enzymes"/>
</dbReference>
<feature type="domain" description="SGNH hydrolase-type esterase" evidence="1">
    <location>
        <begin position="191"/>
        <end position="362"/>
    </location>
</feature>
<sequence length="398" mass="44854">MKSSAQTSRFLFNDTALYPLFEQLRRADSQVVSIFHLGDSHVQAGFLPEAAAAGLKQKFGDAGPGWVLPYNLARTNGPDAYRWSSHIRWSSVRVVERYQVYWPGPGGMTIHTSQVSPSLSCTIKQGSTDNIQIFYDAGTGKAPVQAVGDMEQLTVRIHEDSTAFPENMQQATITADSSIYAFRLSWPQHKGLFRFYGAVLQNGHQGVLYHAIGINGAQFMHYNQHAATLPVQLRILRPQLLILSLGTNEAFGGVTAAQLRQEMDKTMKAVREHAPGAKVLFTTPPYGMKKKRRVAYRKNKRTYYRVTYAANPQVAVLRAEILQYCRDNGYACWDFYDAMRADKRFLRGWSNDKLHFNAYGYTLQGTMLFETIAAAYDDWIKNLTDAFPGKPVERAEIQ</sequence>
<gene>
    <name evidence="2" type="ORF">CCY01nite_08600</name>
</gene>
<dbReference type="Gene3D" id="2.60.120.1360">
    <property type="match status" value="1"/>
</dbReference>
<organism evidence="2 3">
    <name type="scientific">Chitinophaga cymbidii</name>
    <dbReference type="NCBI Taxonomy" id="1096750"/>
    <lineage>
        <taxon>Bacteria</taxon>
        <taxon>Pseudomonadati</taxon>
        <taxon>Bacteroidota</taxon>
        <taxon>Chitinophagia</taxon>
        <taxon>Chitinophagales</taxon>
        <taxon>Chitinophagaceae</taxon>
        <taxon>Chitinophaga</taxon>
    </lineage>
</organism>